<protein>
    <recommendedName>
        <fullName evidence="5">O-GlcNAc transferase C-terminal domain-containing protein</fullName>
    </recommendedName>
</protein>
<evidence type="ECO:0000256" key="2">
    <source>
        <dbReference type="ARBA" id="ARBA00022679"/>
    </source>
</evidence>
<dbReference type="AlphaFoldDB" id="A0AAD8NCW0"/>
<evidence type="ECO:0000256" key="3">
    <source>
        <dbReference type="ARBA" id="ARBA00022737"/>
    </source>
</evidence>
<comment type="caution">
    <text evidence="6">The sequence shown here is derived from an EMBL/GenBank/DDBJ whole genome shotgun (WGS) entry which is preliminary data.</text>
</comment>
<gene>
    <name evidence="6" type="ORF">QVD17_37649</name>
</gene>
<keyword evidence="3" id="KW-0677">Repeat</keyword>
<dbReference type="GO" id="GO:0006493">
    <property type="term" value="P:protein O-linked glycosylation"/>
    <property type="evidence" value="ECO:0007669"/>
    <property type="project" value="TreeGrafter"/>
</dbReference>
<dbReference type="Proteomes" id="UP001229421">
    <property type="component" value="Unassembled WGS sequence"/>
</dbReference>
<dbReference type="GO" id="GO:0016757">
    <property type="term" value="F:glycosyltransferase activity"/>
    <property type="evidence" value="ECO:0007669"/>
    <property type="project" value="TreeGrafter"/>
</dbReference>
<evidence type="ECO:0000256" key="1">
    <source>
        <dbReference type="ARBA" id="ARBA00004922"/>
    </source>
</evidence>
<evidence type="ECO:0000259" key="5">
    <source>
        <dbReference type="Pfam" id="PF13844"/>
    </source>
</evidence>
<keyword evidence="2" id="KW-0808">Transferase</keyword>
<reference evidence="6" key="1">
    <citation type="journal article" date="2023" name="bioRxiv">
        <title>Improved chromosome-level genome assembly for marigold (Tagetes erecta).</title>
        <authorList>
            <person name="Jiang F."/>
            <person name="Yuan L."/>
            <person name="Wang S."/>
            <person name="Wang H."/>
            <person name="Xu D."/>
            <person name="Wang A."/>
            <person name="Fan W."/>
        </authorList>
    </citation>
    <scope>NUCLEOTIDE SEQUENCE</scope>
    <source>
        <strain evidence="6">WSJ</strain>
        <tissue evidence="6">Leaf</tissue>
    </source>
</reference>
<sequence>MATRVASSRCLAAGVGEDMIVNSMKEYEDRAVYLPLKRSKLQDLTNKLKASRLSCPLVDTSRWDDVEA</sequence>
<evidence type="ECO:0000256" key="4">
    <source>
        <dbReference type="ARBA" id="ARBA00022803"/>
    </source>
</evidence>
<dbReference type="PANTHER" id="PTHR44998:SF1">
    <property type="entry name" value="UDP-N-ACETYLGLUCOSAMINE--PEPTIDE N-ACETYLGLUCOSAMINYLTRANSFERASE 110 KDA SUBUNIT"/>
    <property type="match status" value="1"/>
</dbReference>
<proteinExistence type="predicted"/>
<dbReference type="Gene3D" id="3.40.50.2000">
    <property type="entry name" value="Glycogen Phosphorylase B"/>
    <property type="match status" value="1"/>
</dbReference>
<name>A0AAD8NCW0_TARER</name>
<keyword evidence="4" id="KW-0802">TPR repeat</keyword>
<comment type="pathway">
    <text evidence="1">Protein modification; protein glycosylation.</text>
</comment>
<accession>A0AAD8NCW0</accession>
<dbReference type="EMBL" id="JAUHHV010000010">
    <property type="protein sequence ID" value="KAK1411105.1"/>
    <property type="molecule type" value="Genomic_DNA"/>
</dbReference>
<dbReference type="Pfam" id="PF13844">
    <property type="entry name" value="Glyco_transf_41"/>
    <property type="match status" value="1"/>
</dbReference>
<evidence type="ECO:0000313" key="6">
    <source>
        <dbReference type="EMBL" id="KAK1411105.1"/>
    </source>
</evidence>
<dbReference type="PANTHER" id="PTHR44998">
    <property type="match status" value="1"/>
</dbReference>
<keyword evidence="7" id="KW-1185">Reference proteome</keyword>
<dbReference type="InterPro" id="IPR029489">
    <property type="entry name" value="OGT/SEC/SPY_C"/>
</dbReference>
<evidence type="ECO:0000313" key="7">
    <source>
        <dbReference type="Proteomes" id="UP001229421"/>
    </source>
</evidence>
<organism evidence="6 7">
    <name type="scientific">Tagetes erecta</name>
    <name type="common">African marigold</name>
    <dbReference type="NCBI Taxonomy" id="13708"/>
    <lineage>
        <taxon>Eukaryota</taxon>
        <taxon>Viridiplantae</taxon>
        <taxon>Streptophyta</taxon>
        <taxon>Embryophyta</taxon>
        <taxon>Tracheophyta</taxon>
        <taxon>Spermatophyta</taxon>
        <taxon>Magnoliopsida</taxon>
        <taxon>eudicotyledons</taxon>
        <taxon>Gunneridae</taxon>
        <taxon>Pentapetalae</taxon>
        <taxon>asterids</taxon>
        <taxon>campanulids</taxon>
        <taxon>Asterales</taxon>
        <taxon>Asteraceae</taxon>
        <taxon>Asteroideae</taxon>
        <taxon>Heliantheae alliance</taxon>
        <taxon>Tageteae</taxon>
        <taxon>Tagetes</taxon>
    </lineage>
</organism>
<feature type="domain" description="O-GlcNAc transferase C-terminal" evidence="5">
    <location>
        <begin position="1"/>
        <end position="62"/>
    </location>
</feature>